<evidence type="ECO:0000256" key="2">
    <source>
        <dbReference type="SAM" id="Phobius"/>
    </source>
</evidence>
<evidence type="ECO:0000256" key="1">
    <source>
        <dbReference type="SAM" id="MobiDB-lite"/>
    </source>
</evidence>
<feature type="chain" id="PRO_5001496172" description="PEGA domain-containing protein" evidence="3">
    <location>
        <begin position="24"/>
        <end position="345"/>
    </location>
</feature>
<keyword evidence="2" id="KW-0472">Membrane</keyword>
<evidence type="ECO:0000313" key="6">
    <source>
        <dbReference type="Proteomes" id="UP000019678"/>
    </source>
</evidence>
<accession>A0A017SZH7</accession>
<comment type="caution">
    <text evidence="5">The sequence shown here is derived from an EMBL/GenBank/DDBJ whole genome shotgun (WGS) entry which is preliminary data.</text>
</comment>
<reference evidence="5 6" key="1">
    <citation type="submission" date="2013-05" db="EMBL/GenBank/DDBJ databases">
        <title>Genome assembly of Chondromyces apiculatus DSM 436.</title>
        <authorList>
            <person name="Sharma G."/>
            <person name="Khatri I."/>
            <person name="Kaur C."/>
            <person name="Mayilraj S."/>
            <person name="Subramanian S."/>
        </authorList>
    </citation>
    <scope>NUCLEOTIDE SEQUENCE [LARGE SCALE GENOMIC DNA]</scope>
    <source>
        <strain evidence="5 6">DSM 436</strain>
    </source>
</reference>
<feature type="domain" description="PEGA" evidence="4">
    <location>
        <begin position="126"/>
        <end position="191"/>
    </location>
</feature>
<name>A0A017SZH7_9BACT</name>
<keyword evidence="6" id="KW-1185">Reference proteome</keyword>
<feature type="transmembrane region" description="Helical" evidence="2">
    <location>
        <begin position="221"/>
        <end position="244"/>
    </location>
</feature>
<dbReference type="RefSeq" id="WP_044248371.1">
    <property type="nucleotide sequence ID" value="NZ_ASRX01000068.1"/>
</dbReference>
<feature type="transmembrane region" description="Helical" evidence="2">
    <location>
        <begin position="277"/>
        <end position="299"/>
    </location>
</feature>
<dbReference type="OrthoDB" id="5382214at2"/>
<organism evidence="5 6">
    <name type="scientific">Chondromyces apiculatus DSM 436</name>
    <dbReference type="NCBI Taxonomy" id="1192034"/>
    <lineage>
        <taxon>Bacteria</taxon>
        <taxon>Pseudomonadati</taxon>
        <taxon>Myxococcota</taxon>
        <taxon>Polyangia</taxon>
        <taxon>Polyangiales</taxon>
        <taxon>Polyangiaceae</taxon>
        <taxon>Chondromyces</taxon>
    </lineage>
</organism>
<dbReference type="Pfam" id="PF08308">
    <property type="entry name" value="PEGA"/>
    <property type="match status" value="1"/>
</dbReference>
<sequence length="345" mass="35519">MHTRLPILLLATALGLAVAPAAAAPGDKSAKQRFDEAIALQEKGRCDEALPVFQEMVKSTQSPNARLYVALCLQTMGLLPAAYEEMAITLRDASARADNEPKYAPTRDSAAALLVQIERQIGRLIIAVANPPPGVTVNLDGVVLPPGRVGSTIAVKPGRRTVTVSAPDRTSVTREITVDAGETKTVAVALESAVEPETEAEAVSTTPVDDGEKRSGGGVRVAGYVVTGLGVAGMALFGITGMMAQSKFKTLEEECGGMRCTDLKYADTVDSGKTLDLLATVGLIAGVSALTIGTTMIVFGGPSSGDEATSARAQGSKPKAQASPLGTAGISVSPAGASFRYAMTF</sequence>
<protein>
    <recommendedName>
        <fullName evidence="4">PEGA domain-containing protein</fullName>
    </recommendedName>
</protein>
<dbReference type="Proteomes" id="UP000019678">
    <property type="component" value="Unassembled WGS sequence"/>
</dbReference>
<evidence type="ECO:0000259" key="4">
    <source>
        <dbReference type="Pfam" id="PF08308"/>
    </source>
</evidence>
<evidence type="ECO:0000313" key="5">
    <source>
        <dbReference type="EMBL" id="EYF01995.1"/>
    </source>
</evidence>
<keyword evidence="2" id="KW-0812">Transmembrane</keyword>
<dbReference type="EMBL" id="ASRX01000068">
    <property type="protein sequence ID" value="EYF01995.1"/>
    <property type="molecule type" value="Genomic_DNA"/>
</dbReference>
<gene>
    <name evidence="5" type="ORF">CAP_7613</name>
</gene>
<proteinExistence type="predicted"/>
<dbReference type="STRING" id="1192034.CAP_7613"/>
<dbReference type="AlphaFoldDB" id="A0A017SZH7"/>
<feature type="signal peptide" evidence="3">
    <location>
        <begin position="1"/>
        <end position="23"/>
    </location>
</feature>
<dbReference type="eggNOG" id="COG4105">
    <property type="taxonomic scope" value="Bacteria"/>
</dbReference>
<feature type="region of interest" description="Disordered" evidence="1">
    <location>
        <begin position="307"/>
        <end position="326"/>
    </location>
</feature>
<evidence type="ECO:0000256" key="3">
    <source>
        <dbReference type="SAM" id="SignalP"/>
    </source>
</evidence>
<keyword evidence="3" id="KW-0732">Signal</keyword>
<dbReference type="InterPro" id="IPR013229">
    <property type="entry name" value="PEGA"/>
</dbReference>
<keyword evidence="2" id="KW-1133">Transmembrane helix</keyword>